<dbReference type="Pfam" id="PF23860">
    <property type="entry name" value="Ribophorin_II_3rd"/>
    <property type="match status" value="1"/>
</dbReference>
<keyword evidence="6 10" id="KW-0732">Signal</keyword>
<dbReference type="ExpressionAtlas" id="A0A1D6G6F1">
    <property type="expression patterns" value="baseline and differential"/>
</dbReference>
<dbReference type="InterPro" id="IPR008814">
    <property type="entry name" value="Swp1"/>
</dbReference>
<dbReference type="PANTHER" id="PTHR12640:SF0">
    <property type="entry name" value="DOLICHYL-DIPHOSPHOOLIGOSACCHARIDE--PROTEIN GLYCOSYLTRANSFERASE SUBUNIT 2"/>
    <property type="match status" value="1"/>
</dbReference>
<keyword evidence="8 10" id="KW-1133">Transmembrane helix</keyword>
<evidence type="ECO:0000256" key="10">
    <source>
        <dbReference type="RuleBase" id="RU366029"/>
    </source>
</evidence>
<evidence type="ECO:0000259" key="13">
    <source>
        <dbReference type="Pfam" id="PF23861"/>
    </source>
</evidence>
<comment type="subcellular location">
    <subcellularLocation>
        <location evidence="2 10">Endoplasmic reticulum membrane</location>
        <topology evidence="2 10">Multi-pass membrane protein</topology>
    </subcellularLocation>
</comment>
<evidence type="ECO:0000256" key="2">
    <source>
        <dbReference type="ARBA" id="ARBA00004477"/>
    </source>
</evidence>
<gene>
    <name evidence="15" type="ORF">ZEAMMB73_Zm00001d012086</name>
</gene>
<evidence type="ECO:0000256" key="3">
    <source>
        <dbReference type="ARBA" id="ARBA00004922"/>
    </source>
</evidence>
<dbReference type="Pfam" id="PF05817">
    <property type="entry name" value="Ribophorin_II"/>
    <property type="match status" value="1"/>
</dbReference>
<proteinExistence type="inferred from homology"/>
<feature type="signal peptide" evidence="10">
    <location>
        <begin position="1"/>
        <end position="24"/>
    </location>
</feature>
<dbReference type="GO" id="GO:0008250">
    <property type="term" value="C:oligosaccharyltransferase complex"/>
    <property type="evidence" value="ECO:0007669"/>
    <property type="project" value="UniProtKB-UniRule"/>
</dbReference>
<evidence type="ECO:0000256" key="9">
    <source>
        <dbReference type="ARBA" id="ARBA00023136"/>
    </source>
</evidence>
<feature type="domain" description="Ribophorin II third" evidence="12">
    <location>
        <begin position="411"/>
        <end position="534"/>
    </location>
</feature>
<dbReference type="EMBL" id="CM000784">
    <property type="protein sequence ID" value="AQK98763.1"/>
    <property type="molecule type" value="Genomic_DNA"/>
</dbReference>
<evidence type="ECO:0000259" key="11">
    <source>
        <dbReference type="Pfam" id="PF05817"/>
    </source>
</evidence>
<name>A0A1D6G6F1_MAIZE</name>
<dbReference type="InterPro" id="IPR055375">
    <property type="entry name" value="Ribophorin_II_2nd"/>
</dbReference>
<dbReference type="Pfam" id="PF23861">
    <property type="entry name" value="Ribophorin_II_2nd"/>
    <property type="match status" value="1"/>
</dbReference>
<dbReference type="InterPro" id="IPR056790">
    <property type="entry name" value="Ribophorin_II_C"/>
</dbReference>
<comment type="similarity">
    <text evidence="4 10">Belongs to the SWP1 family.</text>
</comment>
<feature type="domain" description="Ribophorin II second" evidence="13">
    <location>
        <begin position="297"/>
        <end position="403"/>
    </location>
</feature>
<evidence type="ECO:0000256" key="4">
    <source>
        <dbReference type="ARBA" id="ARBA00009038"/>
    </source>
</evidence>
<evidence type="ECO:0000256" key="5">
    <source>
        <dbReference type="ARBA" id="ARBA00022692"/>
    </source>
</evidence>
<dbReference type="InterPro" id="IPR055374">
    <property type="entry name" value="Ribophorin_II_3rd"/>
</dbReference>
<accession>A0A1D6G6F1</accession>
<feature type="chain" id="PRO_5010804339" description="Dolichyl-diphosphooligosaccharide--protein glycosyltransferase subunit 2" evidence="10">
    <location>
        <begin position="25"/>
        <end position="675"/>
    </location>
</feature>
<evidence type="ECO:0000256" key="6">
    <source>
        <dbReference type="ARBA" id="ARBA00022729"/>
    </source>
</evidence>
<evidence type="ECO:0000259" key="12">
    <source>
        <dbReference type="Pfam" id="PF23860"/>
    </source>
</evidence>
<dbReference type="GO" id="GO:0006487">
    <property type="term" value="P:protein N-linked glycosylation"/>
    <property type="evidence" value="ECO:0007669"/>
    <property type="project" value="UniProtKB-UniRule"/>
</dbReference>
<evidence type="ECO:0000313" key="15">
    <source>
        <dbReference type="EMBL" id="AQK98763.1"/>
    </source>
</evidence>
<dbReference type="Pfam" id="PF25147">
    <property type="entry name" value="Ribophorin_II_C"/>
    <property type="match status" value="1"/>
</dbReference>
<keyword evidence="9 10" id="KW-0472">Membrane</keyword>
<protein>
    <recommendedName>
        <fullName evidence="10">Dolichyl-diphosphooligosaccharide--protein glycosyltransferase subunit 2</fullName>
    </recommendedName>
    <alternativeName>
        <fullName evidence="10">Ribophorin-2</fullName>
    </alternativeName>
</protein>
<evidence type="ECO:0000259" key="14">
    <source>
        <dbReference type="Pfam" id="PF25147"/>
    </source>
</evidence>
<dbReference type="InterPro" id="IPR055373">
    <property type="entry name" value="Ribophorin_II_N"/>
</dbReference>
<keyword evidence="5 10" id="KW-0812">Transmembrane</keyword>
<feature type="transmembrane region" description="Helical" evidence="10">
    <location>
        <begin position="614"/>
        <end position="634"/>
    </location>
</feature>
<dbReference type="AlphaFoldDB" id="A0A1D6G6F1"/>
<organism evidence="15">
    <name type="scientific">Zea mays</name>
    <name type="common">Maize</name>
    <dbReference type="NCBI Taxonomy" id="4577"/>
    <lineage>
        <taxon>Eukaryota</taxon>
        <taxon>Viridiplantae</taxon>
        <taxon>Streptophyta</taxon>
        <taxon>Embryophyta</taxon>
        <taxon>Tracheophyta</taxon>
        <taxon>Spermatophyta</taxon>
        <taxon>Magnoliopsida</taxon>
        <taxon>Liliopsida</taxon>
        <taxon>Poales</taxon>
        <taxon>Poaceae</taxon>
        <taxon>PACMAD clade</taxon>
        <taxon>Panicoideae</taxon>
        <taxon>Andropogonodae</taxon>
        <taxon>Andropogoneae</taxon>
        <taxon>Tripsacinae</taxon>
        <taxon>Zea</taxon>
    </lineage>
</organism>
<keyword evidence="7 10" id="KW-0256">Endoplasmic reticulum</keyword>
<evidence type="ECO:0000256" key="8">
    <source>
        <dbReference type="ARBA" id="ARBA00022989"/>
    </source>
</evidence>
<feature type="transmembrane region" description="Helical" evidence="10">
    <location>
        <begin position="578"/>
        <end position="602"/>
    </location>
</feature>
<keyword evidence="15" id="KW-0808">Transferase</keyword>
<comment type="function">
    <text evidence="1 10">Subunit of the oligosaccharyl transferase (OST) complex that catalyzes the initial transfer of a defined glycan (Glc(3)Man(9)GlcNAc(2) in eukaryotes) from the lipid carrier dolichol-pyrophosphate to an asparagine residue within an Asn-X-Ser/Thr consensus motif in nascent polypeptide chains, the first step in protein N-glycosylation. N-glycosylation occurs cotranslationally and the complex associates with the Sec61 complex at the channel-forming translocon complex that mediates protein translocation across the endoplasmic reticulum (ER). All subunits are required for a maximal enzyme activity.</text>
</comment>
<dbReference type="UniPathway" id="UPA00378"/>
<comment type="pathway">
    <text evidence="3 10">Protein modification; protein glycosylation.</text>
</comment>
<reference evidence="15" key="1">
    <citation type="submission" date="2015-12" db="EMBL/GenBank/DDBJ databases">
        <title>Update maize B73 reference genome by single molecule sequencing technologies.</title>
        <authorList>
            <consortium name="Maize Genome Sequencing Project"/>
            <person name="Ware D."/>
        </authorList>
    </citation>
    <scope>NUCLEOTIDE SEQUENCE</scope>
    <source>
        <tissue evidence="15">Seedling</tissue>
    </source>
</reference>
<evidence type="ECO:0000256" key="1">
    <source>
        <dbReference type="ARBA" id="ARBA00002791"/>
    </source>
</evidence>
<sequence>MAGRRPAPAALLLLAVAFAPISSAVRPVSDAHRSAAEELFAPSADGSFGDLESTYEAVKTFQILGLEKYNSLSGKACKFAAENLASTDSTAKDLFHAVRISGALGCGVDAGVYDGVVARLKAVIKDTNSLLEFYYSVGGLLSIKEQGHNVVLPDAESTFHAIKALSQSDGRWRYGTNSAESSTFAAGIALEALAGVVSLADAEVDPSMMVVVRNDIVKLFDTIKSYDDGTFYFDEKHVDATEYKGPIMTSASVIPGDKILGLAKFFLGIGLPGSSKDCFNQIDSLSVLEDNRVFVPLILSLPTKVFSLSLKDQLKVEVTTVFGSAAPLLKVNLVQVLGTDSKVITNGNRELQYDLDKNVHYLDIAPLEIDVGKYSVVFEISLQEQERETVYATGGRNTESVFVTGLIKVDKAEIGISDNDAGTVESVQKLDLLKDTKVSLSANHLQKLRLSFQLTTPLGLTFKPHQVFLKLKHESKVEHLFVVPGSARQFKIVLDFLGLVEKFYYLSGRYDLELAVGDAAMENSFLRPLGHLELDLPEAPEKAPRPPAQAVDPFSKFGPKAEILHIFRAPEKRPPKELSLAFTGLTLLPFIGFLIGLVRLGVNVKNFPSLPGPAAFASVFHAGIGAVLLLYVLFWLKLDLFTTLKYLGFLGIFLVFVGHRTLSYLSSASAKQKTA</sequence>
<feature type="domain" description="Ribophorin II C-terminal" evidence="14">
    <location>
        <begin position="567"/>
        <end position="666"/>
    </location>
</feature>
<feature type="transmembrane region" description="Helical" evidence="10">
    <location>
        <begin position="646"/>
        <end position="665"/>
    </location>
</feature>
<evidence type="ECO:0000256" key="7">
    <source>
        <dbReference type="ARBA" id="ARBA00022824"/>
    </source>
</evidence>
<feature type="domain" description="Ribophorin II N-terminal" evidence="11">
    <location>
        <begin position="29"/>
        <end position="289"/>
    </location>
</feature>
<dbReference type="PANTHER" id="PTHR12640">
    <property type="entry name" value="RIBOPHORIN II"/>
    <property type="match status" value="1"/>
</dbReference>
<dbReference type="GO" id="GO:0016740">
    <property type="term" value="F:transferase activity"/>
    <property type="evidence" value="ECO:0007669"/>
    <property type="project" value="UniProtKB-KW"/>
</dbReference>
<comment type="subunit">
    <text evidence="10">Component of the oligosaccharyltransferase (OST) complex.</text>
</comment>